<dbReference type="RefSeq" id="XP_060411866.1">
    <property type="nucleotide sequence ID" value="XM_060552238.1"/>
</dbReference>
<dbReference type="AlphaFoldDB" id="A0AAD8PVR4"/>
<dbReference type="EMBL" id="JAHLJV010000051">
    <property type="protein sequence ID" value="KAK1584804.1"/>
    <property type="molecule type" value="Genomic_DNA"/>
</dbReference>
<protein>
    <submittedName>
        <fullName evidence="2">Uncharacterized protein</fullName>
    </submittedName>
</protein>
<evidence type="ECO:0000313" key="2">
    <source>
        <dbReference type="EMBL" id="KAK1584804.1"/>
    </source>
</evidence>
<accession>A0AAD8PVR4</accession>
<gene>
    <name evidence="2" type="ORF">LY79DRAFT_295412</name>
</gene>
<evidence type="ECO:0000256" key="1">
    <source>
        <dbReference type="SAM" id="MobiDB-lite"/>
    </source>
</evidence>
<keyword evidence="3" id="KW-1185">Reference proteome</keyword>
<feature type="compositionally biased region" description="Basic and acidic residues" evidence="1">
    <location>
        <begin position="58"/>
        <end position="69"/>
    </location>
</feature>
<dbReference type="GeneID" id="85436478"/>
<dbReference type="Proteomes" id="UP001230504">
    <property type="component" value="Unassembled WGS sequence"/>
</dbReference>
<name>A0AAD8PVR4_9PEZI</name>
<sequence>MLSHHQLESLRLLCETSRQWESRVFKPKQLLQVHGSHLHPSTIKPPSTAPAMNGAKSGDGRPKVQRPESLRAAPPFSAALRGFRGLDLRVRARRKTRDQKHALFVQTLSSRLCGFSFSGARSFDKKQPLGAHVYPY</sequence>
<comment type="caution">
    <text evidence="2">The sequence shown here is derived from an EMBL/GenBank/DDBJ whole genome shotgun (WGS) entry which is preliminary data.</text>
</comment>
<reference evidence="2" key="1">
    <citation type="submission" date="2021-06" db="EMBL/GenBank/DDBJ databases">
        <title>Comparative genomics, transcriptomics and evolutionary studies reveal genomic signatures of adaptation to plant cell wall in hemibiotrophic fungi.</title>
        <authorList>
            <consortium name="DOE Joint Genome Institute"/>
            <person name="Baroncelli R."/>
            <person name="Diaz J.F."/>
            <person name="Benocci T."/>
            <person name="Peng M."/>
            <person name="Battaglia E."/>
            <person name="Haridas S."/>
            <person name="Andreopoulos W."/>
            <person name="Labutti K."/>
            <person name="Pangilinan J."/>
            <person name="Floch G.L."/>
            <person name="Makela M.R."/>
            <person name="Henrissat B."/>
            <person name="Grigoriev I.V."/>
            <person name="Crouch J.A."/>
            <person name="De Vries R.P."/>
            <person name="Sukno S.A."/>
            <person name="Thon M.R."/>
        </authorList>
    </citation>
    <scope>NUCLEOTIDE SEQUENCE</scope>
    <source>
        <strain evidence="2">CBS 125086</strain>
    </source>
</reference>
<feature type="region of interest" description="Disordered" evidence="1">
    <location>
        <begin position="35"/>
        <end position="71"/>
    </location>
</feature>
<proteinExistence type="predicted"/>
<evidence type="ECO:0000313" key="3">
    <source>
        <dbReference type="Proteomes" id="UP001230504"/>
    </source>
</evidence>
<organism evidence="2 3">
    <name type="scientific">Colletotrichum navitas</name>
    <dbReference type="NCBI Taxonomy" id="681940"/>
    <lineage>
        <taxon>Eukaryota</taxon>
        <taxon>Fungi</taxon>
        <taxon>Dikarya</taxon>
        <taxon>Ascomycota</taxon>
        <taxon>Pezizomycotina</taxon>
        <taxon>Sordariomycetes</taxon>
        <taxon>Hypocreomycetidae</taxon>
        <taxon>Glomerellales</taxon>
        <taxon>Glomerellaceae</taxon>
        <taxon>Colletotrichum</taxon>
        <taxon>Colletotrichum graminicola species complex</taxon>
    </lineage>
</organism>